<organism evidence="1">
    <name type="scientific">Arundo donax</name>
    <name type="common">Giant reed</name>
    <name type="synonym">Donax arundinaceus</name>
    <dbReference type="NCBI Taxonomy" id="35708"/>
    <lineage>
        <taxon>Eukaryota</taxon>
        <taxon>Viridiplantae</taxon>
        <taxon>Streptophyta</taxon>
        <taxon>Embryophyta</taxon>
        <taxon>Tracheophyta</taxon>
        <taxon>Spermatophyta</taxon>
        <taxon>Magnoliopsida</taxon>
        <taxon>Liliopsida</taxon>
        <taxon>Poales</taxon>
        <taxon>Poaceae</taxon>
        <taxon>PACMAD clade</taxon>
        <taxon>Arundinoideae</taxon>
        <taxon>Arundineae</taxon>
        <taxon>Arundo</taxon>
    </lineage>
</organism>
<dbReference type="EMBL" id="GBRH01250315">
    <property type="protein sequence ID" value="JAD47580.1"/>
    <property type="molecule type" value="Transcribed_RNA"/>
</dbReference>
<sequence>MIPKEYTSAFIVSNKGTFNHGQ</sequence>
<reference evidence="1" key="1">
    <citation type="submission" date="2014-09" db="EMBL/GenBank/DDBJ databases">
        <authorList>
            <person name="Magalhaes I.L.F."/>
            <person name="Oliveira U."/>
            <person name="Santos F.R."/>
            <person name="Vidigal T.H.D.A."/>
            <person name="Brescovit A.D."/>
            <person name="Santos A.J."/>
        </authorList>
    </citation>
    <scope>NUCLEOTIDE SEQUENCE</scope>
    <source>
        <tissue evidence="1">Shoot tissue taken approximately 20 cm above the soil surface</tissue>
    </source>
</reference>
<reference evidence="1" key="2">
    <citation type="journal article" date="2015" name="Data Brief">
        <title>Shoot transcriptome of the giant reed, Arundo donax.</title>
        <authorList>
            <person name="Barrero R.A."/>
            <person name="Guerrero F.D."/>
            <person name="Moolhuijzen P."/>
            <person name="Goolsby J.A."/>
            <person name="Tidwell J."/>
            <person name="Bellgard S.E."/>
            <person name="Bellgard M.I."/>
        </authorList>
    </citation>
    <scope>NUCLEOTIDE SEQUENCE</scope>
    <source>
        <tissue evidence="1">Shoot tissue taken approximately 20 cm above the soil surface</tissue>
    </source>
</reference>
<name>A0A0A9AF53_ARUDO</name>
<dbReference type="AlphaFoldDB" id="A0A0A9AF53"/>
<evidence type="ECO:0000313" key="1">
    <source>
        <dbReference type="EMBL" id="JAD47580.1"/>
    </source>
</evidence>
<proteinExistence type="predicted"/>
<protein>
    <submittedName>
        <fullName evidence="1">Uncharacterized protein</fullName>
    </submittedName>
</protein>
<accession>A0A0A9AF53</accession>